<accession>A0A1R3KMA1</accession>
<evidence type="ECO:0000313" key="3">
    <source>
        <dbReference type="Proteomes" id="UP000187203"/>
    </source>
</evidence>
<comment type="caution">
    <text evidence="2">The sequence shown here is derived from an EMBL/GenBank/DDBJ whole genome shotgun (WGS) entry which is preliminary data.</text>
</comment>
<organism evidence="2 3">
    <name type="scientific">Corchorus olitorius</name>
    <dbReference type="NCBI Taxonomy" id="93759"/>
    <lineage>
        <taxon>Eukaryota</taxon>
        <taxon>Viridiplantae</taxon>
        <taxon>Streptophyta</taxon>
        <taxon>Embryophyta</taxon>
        <taxon>Tracheophyta</taxon>
        <taxon>Spermatophyta</taxon>
        <taxon>Magnoliopsida</taxon>
        <taxon>eudicotyledons</taxon>
        <taxon>Gunneridae</taxon>
        <taxon>Pentapetalae</taxon>
        <taxon>rosids</taxon>
        <taxon>malvids</taxon>
        <taxon>Malvales</taxon>
        <taxon>Malvaceae</taxon>
        <taxon>Grewioideae</taxon>
        <taxon>Apeibeae</taxon>
        <taxon>Corchorus</taxon>
    </lineage>
</organism>
<feature type="transmembrane region" description="Helical" evidence="1">
    <location>
        <begin position="45"/>
        <end position="66"/>
    </location>
</feature>
<gene>
    <name evidence="2" type="ORF">COLO4_06689</name>
</gene>
<dbReference type="AlphaFoldDB" id="A0A1R3KMA1"/>
<proteinExistence type="predicted"/>
<dbReference type="Proteomes" id="UP000187203">
    <property type="component" value="Unassembled WGS sequence"/>
</dbReference>
<name>A0A1R3KMA1_9ROSI</name>
<keyword evidence="1" id="KW-0472">Membrane</keyword>
<protein>
    <submittedName>
        <fullName evidence="2">Uncharacterized protein</fullName>
    </submittedName>
</protein>
<keyword evidence="1" id="KW-1133">Transmembrane helix</keyword>
<reference evidence="3" key="1">
    <citation type="submission" date="2013-09" db="EMBL/GenBank/DDBJ databases">
        <title>Corchorus olitorius genome sequencing.</title>
        <authorList>
            <person name="Alam M."/>
            <person name="Haque M.S."/>
            <person name="Islam M.S."/>
            <person name="Emdad E.M."/>
            <person name="Islam M.M."/>
            <person name="Ahmed B."/>
            <person name="Halim A."/>
            <person name="Hossen Q.M.M."/>
            <person name="Hossain M.Z."/>
            <person name="Ahmed R."/>
            <person name="Khan M.M."/>
            <person name="Islam R."/>
            <person name="Rashid M.M."/>
            <person name="Khan S.A."/>
            <person name="Rahman M.S."/>
            <person name="Alam M."/>
            <person name="Yahiya A.S."/>
            <person name="Khan M.S."/>
            <person name="Azam M.S."/>
            <person name="Haque T."/>
            <person name="Lashkar M.Z.H."/>
            <person name="Akhand A.I."/>
            <person name="Morshed G."/>
            <person name="Roy S."/>
            <person name="Uddin K.S."/>
            <person name="Rabeya T."/>
            <person name="Hossain A.S."/>
            <person name="Chowdhury A."/>
            <person name="Snigdha A.R."/>
            <person name="Mortoza M.S."/>
            <person name="Matin S.A."/>
            <person name="Hoque S.M.E."/>
            <person name="Islam M.K."/>
            <person name="Roy D.K."/>
            <person name="Haider R."/>
            <person name="Moosa M.M."/>
            <person name="Elias S.M."/>
            <person name="Hasan A.M."/>
            <person name="Jahan S."/>
            <person name="Shafiuddin M."/>
            <person name="Mahmood N."/>
            <person name="Shommy N.S."/>
        </authorList>
    </citation>
    <scope>NUCLEOTIDE SEQUENCE [LARGE SCALE GENOMIC DNA]</scope>
    <source>
        <strain evidence="3">cv. O-4</strain>
    </source>
</reference>
<sequence>MPPFQIDLRWILPPLLSFLSLTSETKPSFLLLVVCHLIDQPNPTIWSAAFMLLGISLVIIFLIFSVELSVTLTTPHYPISLQARGFPISLLISLLASILLPLTLFLFAFIFIVATSPWHSQLFDHFIRLFRRFQLTLRSIPTIFVGFTQQHHENPDQAGTVAIEVEP</sequence>
<evidence type="ECO:0000256" key="1">
    <source>
        <dbReference type="SAM" id="Phobius"/>
    </source>
</evidence>
<keyword evidence="3" id="KW-1185">Reference proteome</keyword>
<keyword evidence="1" id="KW-0812">Transmembrane</keyword>
<feature type="transmembrane region" description="Helical" evidence="1">
    <location>
        <begin position="86"/>
        <end position="113"/>
    </location>
</feature>
<evidence type="ECO:0000313" key="2">
    <source>
        <dbReference type="EMBL" id="OMP08201.1"/>
    </source>
</evidence>
<dbReference type="EMBL" id="AWUE01012844">
    <property type="protein sequence ID" value="OMP08201.1"/>
    <property type="molecule type" value="Genomic_DNA"/>
</dbReference>